<feature type="region of interest" description="Disordered" evidence="1">
    <location>
        <begin position="132"/>
        <end position="152"/>
    </location>
</feature>
<keyword evidence="3" id="KW-1185">Reference proteome</keyword>
<evidence type="ECO:0000313" key="3">
    <source>
        <dbReference type="Proteomes" id="UP000009073"/>
    </source>
</evidence>
<dbReference type="OrthoDB" id="9827025at2"/>
<reference evidence="2 3" key="2">
    <citation type="journal article" date="2011" name="Stand. Genomic Sci.">
        <title>Complete genome sequence of Tolumonas auensis type strain (TA 4).</title>
        <authorList>
            <person name="Chertkov O."/>
            <person name="Copeland A."/>
            <person name="Lucas S."/>
            <person name="Lapidus A."/>
            <person name="Berry K.W."/>
            <person name="Detter J.C."/>
            <person name="Del Rio T.G."/>
            <person name="Hammon N."/>
            <person name="Dalin E."/>
            <person name="Tice H."/>
            <person name="Pitluck S."/>
            <person name="Richardson P."/>
            <person name="Bruce D."/>
            <person name="Goodwin L."/>
            <person name="Han C."/>
            <person name="Tapia R."/>
            <person name="Saunders E."/>
            <person name="Schmutz J."/>
            <person name="Brettin T."/>
            <person name="Larimer F."/>
            <person name="Land M."/>
            <person name="Hauser L."/>
            <person name="Spring S."/>
            <person name="Rohde M."/>
            <person name="Kyrpides N.C."/>
            <person name="Ivanova N."/>
            <person name="Goker M."/>
            <person name="Beller H.R."/>
            <person name="Klenk H.P."/>
            <person name="Woyke T."/>
        </authorList>
    </citation>
    <scope>NUCLEOTIDE SEQUENCE [LARGE SCALE GENOMIC DNA]</scope>
    <source>
        <strain evidence="3">DSM 9187 / TA4</strain>
    </source>
</reference>
<protein>
    <submittedName>
        <fullName evidence="2">Uncharacterized protein</fullName>
    </submittedName>
</protein>
<dbReference type="STRING" id="595494.Tola_2126"/>
<accession>C4L879</accession>
<dbReference type="AlphaFoldDB" id="C4L879"/>
<reference evidence="3" key="1">
    <citation type="submission" date="2009-05" db="EMBL/GenBank/DDBJ databases">
        <title>Complete sequence of Tolumonas auensis DSM 9187.</title>
        <authorList>
            <consortium name="US DOE Joint Genome Institute"/>
            <person name="Lucas S."/>
            <person name="Copeland A."/>
            <person name="Lapidus A."/>
            <person name="Glavina del Rio T."/>
            <person name="Tice H."/>
            <person name="Bruce D."/>
            <person name="Goodwin L."/>
            <person name="Pitluck S."/>
            <person name="Chertkov O."/>
            <person name="Brettin T."/>
            <person name="Detter J.C."/>
            <person name="Han C."/>
            <person name="Larimer F."/>
            <person name="Land M."/>
            <person name="Hauser L."/>
            <person name="Kyrpides N."/>
            <person name="Mikhailova N."/>
            <person name="Spring S."/>
            <person name="Beller H."/>
        </authorList>
    </citation>
    <scope>NUCLEOTIDE SEQUENCE [LARGE SCALE GENOMIC DNA]</scope>
    <source>
        <strain evidence="3">DSM 9187 / TA4</strain>
    </source>
</reference>
<dbReference type="EMBL" id="CP001616">
    <property type="protein sequence ID" value="ACQ93725.1"/>
    <property type="molecule type" value="Genomic_DNA"/>
</dbReference>
<name>C4L879_TOLAT</name>
<dbReference type="RefSeq" id="WP_015879193.1">
    <property type="nucleotide sequence ID" value="NC_012691.1"/>
</dbReference>
<evidence type="ECO:0000256" key="1">
    <source>
        <dbReference type="SAM" id="MobiDB-lite"/>
    </source>
</evidence>
<organism evidence="2 3">
    <name type="scientific">Tolumonas auensis (strain DSM 9187 / NBRC 110442 / TA 4)</name>
    <dbReference type="NCBI Taxonomy" id="595494"/>
    <lineage>
        <taxon>Bacteria</taxon>
        <taxon>Pseudomonadati</taxon>
        <taxon>Pseudomonadota</taxon>
        <taxon>Gammaproteobacteria</taxon>
        <taxon>Aeromonadales</taxon>
        <taxon>Aeromonadaceae</taxon>
        <taxon>Tolumonas</taxon>
    </lineage>
</organism>
<dbReference type="HOGENOM" id="CLU_1447041_0_0_6"/>
<dbReference type="KEGG" id="tau:Tola_2126"/>
<proteinExistence type="predicted"/>
<gene>
    <name evidence="2" type="ordered locus">Tola_2126</name>
</gene>
<dbReference type="Proteomes" id="UP000009073">
    <property type="component" value="Chromosome"/>
</dbReference>
<evidence type="ECO:0000313" key="2">
    <source>
        <dbReference type="EMBL" id="ACQ93725.1"/>
    </source>
</evidence>
<sequence length="187" mass="20656">MLKNILIVIEQAVNKCLDLDLTKFNKIEIVVSASQKTLPVEFVKELLRIQTQCGSPVELLTTKGTGGHHVEMYLAWLLGRHIEKMPDANITVIANDIDAESLLSNCIDEEYHERICIIQDGTPASAELKLEKPAQKKAPVETASAAPAEEKVKQADSKLISKLMERNDILEARHPITGEPLPSPINS</sequence>